<sequence length="105" mass="11781">MLTQDYLDYVAKLPTEVPDAVSNISYTRGVDINLLVKGESSVQKFNTTAYTGNIRETITGANNKYWSEMPDNKDFIGKKILKVIPNNILHKKCGWPIQCNTSGKL</sequence>
<dbReference type="Proteomes" id="UP000239833">
    <property type="component" value="Chromosome"/>
</dbReference>
<name>A0A2L1U166_9BACL</name>
<reference evidence="2" key="1">
    <citation type="submission" date="2017-02" db="EMBL/GenBank/DDBJ databases">
        <title>Delineation of Paenibacillus larvae strains originating from foulbrood outbreaks.</title>
        <authorList>
            <person name="Beims H."/>
            <person name="Bunk B."/>
            <person name="Sproeer C."/>
            <person name="Mohr K.I."/>
            <person name="Pradella S."/>
            <person name="Guenther G."/>
            <person name="Rohde M."/>
            <person name="von der Ohe W."/>
            <person name="Steinert M."/>
        </authorList>
    </citation>
    <scope>NUCLEOTIDE SEQUENCE [LARGE SCALE GENOMIC DNA]</scope>
    <source>
        <strain evidence="2">Eric_III</strain>
    </source>
</reference>
<dbReference type="GeneID" id="89153326"/>
<dbReference type="RefSeq" id="WP_077995415.1">
    <property type="nucleotide sequence ID" value="NZ_CP019655.1"/>
</dbReference>
<evidence type="ECO:0000313" key="2">
    <source>
        <dbReference type="Proteomes" id="UP000239833"/>
    </source>
</evidence>
<proteinExistence type="predicted"/>
<dbReference type="EMBL" id="CP019655">
    <property type="protein sequence ID" value="AVF26673.1"/>
    <property type="molecule type" value="Genomic_DNA"/>
</dbReference>
<evidence type="ECO:0000313" key="1">
    <source>
        <dbReference type="EMBL" id="AVF26673.1"/>
    </source>
</evidence>
<protein>
    <submittedName>
        <fullName evidence="1">Uncharacterized protein</fullName>
    </submittedName>
</protein>
<gene>
    <name evidence="1" type="ORF">ERICIII_02527</name>
</gene>
<organism evidence="1 2">
    <name type="scientific">Paenibacillus larvae subsp. larvae</name>
    <dbReference type="NCBI Taxonomy" id="147375"/>
    <lineage>
        <taxon>Bacteria</taxon>
        <taxon>Bacillati</taxon>
        <taxon>Bacillota</taxon>
        <taxon>Bacilli</taxon>
        <taxon>Bacillales</taxon>
        <taxon>Paenibacillaceae</taxon>
        <taxon>Paenibacillus</taxon>
    </lineage>
</organism>
<dbReference type="AlphaFoldDB" id="A0A2L1U166"/>
<accession>A0A2L1U166</accession>